<evidence type="ECO:0000313" key="2">
    <source>
        <dbReference type="Proteomes" id="UP000593574"/>
    </source>
</evidence>
<dbReference type="EMBL" id="JABEZV010000003">
    <property type="protein sequence ID" value="MBA0707379.1"/>
    <property type="molecule type" value="Genomic_DNA"/>
</dbReference>
<protein>
    <recommendedName>
        <fullName evidence="3">DUF4283 domain-containing protein</fullName>
    </recommendedName>
</protein>
<sequence length="202" mass="23260">MENKIADLSISDGEEDVWQIMEDDEQMISPHMFDLSSPLLHKLVDGEDPFSIPLVFTDFWVQILNLPYGLMMEERLYKCKNQFGCLQFVEMQLGHSESFCPIRTVQGKKVMDIGWDISLRAVLRRAFTMTCCWLKDERGALSVGFGSQQAKRVWFECYGKKNNGLNGKDGSLEFTDRKKRPRTILHDSTGITSKVCKDVFEE</sequence>
<feature type="non-terminal residue" evidence="1">
    <location>
        <position position="1"/>
    </location>
</feature>
<dbReference type="AlphaFoldDB" id="A0A7J8Z813"/>
<dbReference type="Proteomes" id="UP000593574">
    <property type="component" value="Unassembled WGS sequence"/>
</dbReference>
<gene>
    <name evidence="1" type="ORF">Golax_019428</name>
</gene>
<name>A0A7J8Z813_9ROSI</name>
<reference evidence="1 2" key="1">
    <citation type="journal article" date="2019" name="Genome Biol. Evol.">
        <title>Insights into the evolution of the New World diploid cottons (Gossypium, subgenus Houzingenia) based on genome sequencing.</title>
        <authorList>
            <person name="Grover C.E."/>
            <person name="Arick M.A. 2nd"/>
            <person name="Thrash A."/>
            <person name="Conover J.L."/>
            <person name="Sanders W.S."/>
            <person name="Peterson D.G."/>
            <person name="Frelichowski J.E."/>
            <person name="Scheffler J.A."/>
            <person name="Scheffler B.E."/>
            <person name="Wendel J.F."/>
        </authorList>
    </citation>
    <scope>NUCLEOTIDE SEQUENCE [LARGE SCALE GENOMIC DNA]</scope>
    <source>
        <strain evidence="1">4</strain>
        <tissue evidence="1">Leaf</tissue>
    </source>
</reference>
<evidence type="ECO:0008006" key="3">
    <source>
        <dbReference type="Google" id="ProtNLM"/>
    </source>
</evidence>
<keyword evidence="2" id="KW-1185">Reference proteome</keyword>
<evidence type="ECO:0000313" key="1">
    <source>
        <dbReference type="EMBL" id="MBA0707379.1"/>
    </source>
</evidence>
<comment type="caution">
    <text evidence="1">The sequence shown here is derived from an EMBL/GenBank/DDBJ whole genome shotgun (WGS) entry which is preliminary data.</text>
</comment>
<organism evidence="1 2">
    <name type="scientific">Gossypium laxum</name>
    <dbReference type="NCBI Taxonomy" id="34288"/>
    <lineage>
        <taxon>Eukaryota</taxon>
        <taxon>Viridiplantae</taxon>
        <taxon>Streptophyta</taxon>
        <taxon>Embryophyta</taxon>
        <taxon>Tracheophyta</taxon>
        <taxon>Spermatophyta</taxon>
        <taxon>Magnoliopsida</taxon>
        <taxon>eudicotyledons</taxon>
        <taxon>Gunneridae</taxon>
        <taxon>Pentapetalae</taxon>
        <taxon>rosids</taxon>
        <taxon>malvids</taxon>
        <taxon>Malvales</taxon>
        <taxon>Malvaceae</taxon>
        <taxon>Malvoideae</taxon>
        <taxon>Gossypium</taxon>
    </lineage>
</organism>
<accession>A0A7J8Z813</accession>
<proteinExistence type="predicted"/>